<evidence type="ECO:0000313" key="3">
    <source>
        <dbReference type="EMBL" id="CUO05216.1"/>
    </source>
</evidence>
<keyword evidence="1 3" id="KW-0808">Transferase</keyword>
<gene>
    <name evidence="3" type="primary">pimB</name>
    <name evidence="3" type="ORF">ERS852382_01963</name>
</gene>
<dbReference type="SUPFAM" id="SSF53756">
    <property type="entry name" value="UDP-Glycosyltransferase/glycogen phosphorylase"/>
    <property type="match status" value="1"/>
</dbReference>
<dbReference type="EMBL" id="CYYI01000012">
    <property type="protein sequence ID" value="CUO05216.1"/>
    <property type="molecule type" value="Genomic_DNA"/>
</dbReference>
<name>A0A174C0C9_BIFAD</name>
<keyword evidence="3" id="KW-0328">Glycosyltransferase</keyword>
<dbReference type="InterPro" id="IPR001296">
    <property type="entry name" value="Glyco_trans_1"/>
</dbReference>
<dbReference type="CDD" id="cd03812">
    <property type="entry name" value="GT4_CapH-like"/>
    <property type="match status" value="1"/>
</dbReference>
<dbReference type="Proteomes" id="UP000095647">
    <property type="component" value="Unassembled WGS sequence"/>
</dbReference>
<evidence type="ECO:0000313" key="4">
    <source>
        <dbReference type="Proteomes" id="UP000095647"/>
    </source>
</evidence>
<sequence length="373" mass="43122">MSFDGPERVLVLITSLNRGGAETMAMNYYRHFDRNVIQYDFLVNREEIGAYEEEIQSLGGRIYRMCPMYPQYFHRYKKEFRAFLREHPEYRIIHSNLEERSYFPLKIAAEENVPVRISHAHNEYRTHDLKTPFRDYFRHHLRPYITDGFACSTEAGIWLYGEDAMRTGKIKIVQNAIDPKLYCFNPIERDSLRTKLKLTDRFVVGNVGRLAEQKNQRFLLDVFLELHKKRSDTFLLLVGEGELRDSLIAYATELGIGNDIAFVGSVPNVWDYLQAMDCFVFPSLYEGLGMSLIEAQATGLPCVASSAVPTEADITGNVKILPLTLSAQEWAEAILDFNVEKRSSNRSLLKSKHFDIEDEAKKLQAFYLKSIEK</sequence>
<dbReference type="GO" id="GO:1901137">
    <property type="term" value="P:carbohydrate derivative biosynthetic process"/>
    <property type="evidence" value="ECO:0007669"/>
    <property type="project" value="UniProtKB-ARBA"/>
</dbReference>
<proteinExistence type="predicted"/>
<evidence type="ECO:0000259" key="2">
    <source>
        <dbReference type="Pfam" id="PF00534"/>
    </source>
</evidence>
<organism evidence="3 4">
    <name type="scientific">Bifidobacterium adolescentis</name>
    <dbReference type="NCBI Taxonomy" id="1680"/>
    <lineage>
        <taxon>Bacteria</taxon>
        <taxon>Bacillati</taxon>
        <taxon>Actinomycetota</taxon>
        <taxon>Actinomycetes</taxon>
        <taxon>Bifidobacteriales</taxon>
        <taxon>Bifidobacteriaceae</taxon>
        <taxon>Bifidobacterium</taxon>
    </lineage>
</organism>
<evidence type="ECO:0000256" key="1">
    <source>
        <dbReference type="ARBA" id="ARBA00022679"/>
    </source>
</evidence>
<feature type="domain" description="Glycosyl transferase family 1" evidence="2">
    <location>
        <begin position="191"/>
        <end position="337"/>
    </location>
</feature>
<dbReference type="GO" id="GO:0016757">
    <property type="term" value="F:glycosyltransferase activity"/>
    <property type="evidence" value="ECO:0007669"/>
    <property type="project" value="UniProtKB-KW"/>
</dbReference>
<protein>
    <submittedName>
        <fullName evidence="3">Glycosyl transferases group 1,glycosyl transferase group 1</fullName>
        <ecNumber evidence="3">2.4.1.57</ecNumber>
    </submittedName>
</protein>
<dbReference type="InterPro" id="IPR050194">
    <property type="entry name" value="Glycosyltransferase_grp1"/>
</dbReference>
<dbReference type="PANTHER" id="PTHR45947:SF3">
    <property type="entry name" value="SULFOQUINOVOSYL TRANSFERASE SQD2"/>
    <property type="match status" value="1"/>
</dbReference>
<dbReference type="Pfam" id="PF00534">
    <property type="entry name" value="Glycos_transf_1"/>
    <property type="match status" value="1"/>
</dbReference>
<dbReference type="PANTHER" id="PTHR45947">
    <property type="entry name" value="SULFOQUINOVOSYL TRANSFERASE SQD2"/>
    <property type="match status" value="1"/>
</dbReference>
<reference evidence="3 4" key="1">
    <citation type="submission" date="2015-09" db="EMBL/GenBank/DDBJ databases">
        <authorList>
            <consortium name="Pathogen Informatics"/>
        </authorList>
    </citation>
    <scope>NUCLEOTIDE SEQUENCE [LARGE SCALE GENOMIC DNA]</scope>
    <source>
        <strain evidence="3 4">2789STDY5608824</strain>
    </source>
</reference>
<dbReference type="EC" id="2.4.1.57" evidence="3"/>
<accession>A0A174C0C9</accession>
<dbReference type="RefSeq" id="WP_081028348.1">
    <property type="nucleotide sequence ID" value="NZ_CP024959.1"/>
</dbReference>
<dbReference type="AlphaFoldDB" id="A0A174C0C9"/>
<dbReference type="Gene3D" id="3.40.50.2000">
    <property type="entry name" value="Glycogen Phosphorylase B"/>
    <property type="match status" value="2"/>
</dbReference>